<comment type="caution">
    <text evidence="8">The sequence shown here is derived from an EMBL/GenBank/DDBJ whole genome shotgun (WGS) entry which is preliminary data.</text>
</comment>
<organism evidence="8 9">
    <name type="scientific">Cochliobolus sativus</name>
    <name type="common">Common root rot and spot blotch fungus</name>
    <name type="synonym">Bipolaris sorokiniana</name>
    <dbReference type="NCBI Taxonomy" id="45130"/>
    <lineage>
        <taxon>Eukaryota</taxon>
        <taxon>Fungi</taxon>
        <taxon>Dikarya</taxon>
        <taxon>Ascomycota</taxon>
        <taxon>Pezizomycotina</taxon>
        <taxon>Dothideomycetes</taxon>
        <taxon>Pleosporomycetidae</taxon>
        <taxon>Pleosporales</taxon>
        <taxon>Pleosporineae</taxon>
        <taxon>Pleosporaceae</taxon>
        <taxon>Bipolaris</taxon>
    </lineage>
</organism>
<dbReference type="EMBL" id="WNKQ01000004">
    <property type="protein sequence ID" value="KAF5852203.1"/>
    <property type="molecule type" value="Genomic_DNA"/>
</dbReference>
<keyword evidence="3 6" id="KW-1133">Transmembrane helix</keyword>
<feature type="transmembrane region" description="Helical" evidence="6">
    <location>
        <begin position="238"/>
        <end position="262"/>
    </location>
</feature>
<evidence type="ECO:0000256" key="1">
    <source>
        <dbReference type="ARBA" id="ARBA00004141"/>
    </source>
</evidence>
<dbReference type="AlphaFoldDB" id="A0A8H5ZKC9"/>
<feature type="transmembrane region" description="Helical" evidence="6">
    <location>
        <begin position="156"/>
        <end position="179"/>
    </location>
</feature>
<evidence type="ECO:0000256" key="6">
    <source>
        <dbReference type="SAM" id="Phobius"/>
    </source>
</evidence>
<dbReference type="Proteomes" id="UP000624244">
    <property type="component" value="Unassembled WGS sequence"/>
</dbReference>
<dbReference type="InterPro" id="IPR052337">
    <property type="entry name" value="SAT4-like"/>
</dbReference>
<evidence type="ECO:0000256" key="4">
    <source>
        <dbReference type="ARBA" id="ARBA00023136"/>
    </source>
</evidence>
<sequence length="376" mass="42370">MTNATDRPAPTSEPIALGPDHSATYLVPFSVLMAIVIISTMARIYSRIRPQWRLAWDDYTLIFAFVSTSEESERSQGAVAGGKIHASPTLTATWFSLLVSDDIKGGRVIENYPRDPSFSGPIETAAGLIFFWALNFIRISMCLMLHRLKYERAWKLVLRSLIIVQVCLIILATCVQMVLCRPLSALWTPTPEARCIPIVVFKYYWIIHYSFHIFIDLMISLMPVTFIYGMHRSLYEKILLCGLMGAGLAATAAAFIFLIVLIKCFGVCYNALWNFRLDICTTLQLFLGVIAANLPYLKAPVHNILIQWGIIRPVRHPPSGVSPETFRRWRTHGCHFAQQLHDIAISSFGDSKQASHIVTQSSLDDSQLLEQGIRHI</sequence>
<evidence type="ECO:0000256" key="3">
    <source>
        <dbReference type="ARBA" id="ARBA00022989"/>
    </source>
</evidence>
<evidence type="ECO:0000259" key="7">
    <source>
        <dbReference type="Pfam" id="PF20684"/>
    </source>
</evidence>
<dbReference type="InterPro" id="IPR049326">
    <property type="entry name" value="Rhodopsin_dom_fungi"/>
</dbReference>
<evidence type="ECO:0000256" key="2">
    <source>
        <dbReference type="ARBA" id="ARBA00022692"/>
    </source>
</evidence>
<gene>
    <name evidence="8" type="ORF">GGP41_000970</name>
</gene>
<evidence type="ECO:0000313" key="9">
    <source>
        <dbReference type="Proteomes" id="UP000624244"/>
    </source>
</evidence>
<evidence type="ECO:0000313" key="8">
    <source>
        <dbReference type="EMBL" id="KAF5852203.1"/>
    </source>
</evidence>
<protein>
    <recommendedName>
        <fullName evidence="7">Rhodopsin domain-containing protein</fullName>
    </recommendedName>
</protein>
<keyword evidence="2 6" id="KW-0812">Transmembrane</keyword>
<comment type="subcellular location">
    <subcellularLocation>
        <location evidence="1">Membrane</location>
        <topology evidence="1">Multi-pass membrane protein</topology>
    </subcellularLocation>
</comment>
<proteinExistence type="inferred from homology"/>
<accession>A0A8H5ZKC9</accession>
<dbReference type="Pfam" id="PF20684">
    <property type="entry name" value="Fung_rhodopsin"/>
    <property type="match status" value="1"/>
</dbReference>
<comment type="similarity">
    <text evidence="5">Belongs to the SAT4 family.</text>
</comment>
<dbReference type="GO" id="GO:0016020">
    <property type="term" value="C:membrane"/>
    <property type="evidence" value="ECO:0007669"/>
    <property type="project" value="UniProtKB-SubCell"/>
</dbReference>
<feature type="transmembrane region" description="Helical" evidence="6">
    <location>
        <begin position="25"/>
        <end position="45"/>
    </location>
</feature>
<dbReference type="PANTHER" id="PTHR33048:SF129">
    <property type="entry name" value="INTEGRAL MEMBRANE PROTEIN-RELATED"/>
    <property type="match status" value="1"/>
</dbReference>
<feature type="transmembrane region" description="Helical" evidence="6">
    <location>
        <begin position="206"/>
        <end position="226"/>
    </location>
</feature>
<name>A0A8H5ZKC9_COCSA</name>
<keyword evidence="4 6" id="KW-0472">Membrane</keyword>
<feature type="domain" description="Rhodopsin" evidence="7">
    <location>
        <begin position="42"/>
        <end position="302"/>
    </location>
</feature>
<evidence type="ECO:0000256" key="5">
    <source>
        <dbReference type="ARBA" id="ARBA00038359"/>
    </source>
</evidence>
<reference evidence="8" key="1">
    <citation type="submission" date="2019-11" db="EMBL/GenBank/DDBJ databases">
        <title>Bipolaris sorokiniana Genome sequencing.</title>
        <authorList>
            <person name="Wang H."/>
        </authorList>
    </citation>
    <scope>NUCLEOTIDE SEQUENCE</scope>
</reference>
<dbReference type="PANTHER" id="PTHR33048">
    <property type="entry name" value="PTH11-LIKE INTEGRAL MEMBRANE PROTEIN (AFU_ORTHOLOGUE AFUA_5G11245)"/>
    <property type="match status" value="1"/>
</dbReference>